<feature type="transmembrane region" description="Helical" evidence="9">
    <location>
        <begin position="393"/>
        <end position="419"/>
    </location>
</feature>
<dbReference type="PROSITE" id="PS51371">
    <property type="entry name" value="CBS"/>
    <property type="match status" value="1"/>
</dbReference>
<dbReference type="InterPro" id="IPR006667">
    <property type="entry name" value="SLC41_membr_dom"/>
</dbReference>
<dbReference type="SUPFAM" id="SSF161093">
    <property type="entry name" value="MgtE membrane domain-like"/>
    <property type="match status" value="1"/>
</dbReference>
<dbReference type="GO" id="GO:0005886">
    <property type="term" value="C:plasma membrane"/>
    <property type="evidence" value="ECO:0007669"/>
    <property type="project" value="UniProtKB-SubCell"/>
</dbReference>
<evidence type="ECO:0000313" key="12">
    <source>
        <dbReference type="Proteomes" id="UP000676169"/>
    </source>
</evidence>
<evidence type="ECO:0000256" key="7">
    <source>
        <dbReference type="ARBA" id="ARBA00023136"/>
    </source>
</evidence>
<sequence length="642" mass="70085">MLSELQEQLVERLQSGDFSGLKQVLGTLAPADFAEAIEPLPAEEKAVLFRLLPTGSAAEVFEYLHVEDQEELIHAMSSRDAARILEAMSSDDRTALLEELPTAVCARLIEMLSPEERRVALRLLDYPEDSIGRLMTSEYLTIRDEWTVKEALDHIRARGNDSETLNVLYVVDDHGKLLDDVRIREFLLAPLDRKVGDLRDGKMTLLHATDHQEEAVKAFQKYDRTVLPVVDGNGGLVGIVTVDDVLDVAEEEATEDIQKLGGMEHLDEPYMDISFARLVKKRASWLVILFLGEMLTATAMGHYEEQIEKAVVLALFVPLIISSGGNSGSQAATLIIRAMSLGEVGLRDWWRVMRREIFSGFALGVILAIIGALRISVWAGVFPNVYGAHWELVAATVGLSLIGVVLWGSLSGSMLPFLLKRCGLDPATSSAPFVATLVDVTGLVIYFAVAGFVLHGALNSPVPALRGPVAIHESASKEIGSLTFTGVTDAEWLAPKDGTHRIPVTVQLRVANGGAEQVVFPVTESVRLSVQDGSGKEMVVPADGKEDPVISQSVVIPAHGSYTLARTAYLDWDRKTTQAVLHYTDDRGTEQRTEPLPAGDYRLKFTLSGNAVDAKTDGPKTWTGNGVTGEVLFRLTEQPETK</sequence>
<dbReference type="SMART" id="SM00116">
    <property type="entry name" value="CBS"/>
    <property type="match status" value="2"/>
</dbReference>
<evidence type="ECO:0000313" key="11">
    <source>
        <dbReference type="EMBL" id="QUE51799.1"/>
    </source>
</evidence>
<reference evidence="11" key="1">
    <citation type="submission" date="2021-04" db="EMBL/GenBank/DDBJ databases">
        <title>Luteolibacter sp. 32A isolated from the skin of an Anderson's salamander (Ambystoma andersonii).</title>
        <authorList>
            <person name="Spergser J."/>
            <person name="Busse H.-J."/>
        </authorList>
    </citation>
    <scope>NUCLEOTIDE SEQUENCE</scope>
    <source>
        <strain evidence="11">32A</strain>
    </source>
</reference>
<feature type="transmembrane region" description="Helical" evidence="9">
    <location>
        <begin position="431"/>
        <end position="454"/>
    </location>
</feature>
<dbReference type="KEGG" id="lamb:KBB96_02655"/>
<evidence type="ECO:0000256" key="6">
    <source>
        <dbReference type="ARBA" id="ARBA00022989"/>
    </source>
</evidence>
<dbReference type="Gene3D" id="1.10.357.20">
    <property type="entry name" value="SLC41 divalent cation transporters, integral membrane domain"/>
    <property type="match status" value="1"/>
</dbReference>
<dbReference type="AlphaFoldDB" id="A0A975J0K3"/>
<dbReference type="CDD" id="cd04606">
    <property type="entry name" value="CBS_pair_Mg_transporter"/>
    <property type="match status" value="1"/>
</dbReference>
<evidence type="ECO:0000256" key="9">
    <source>
        <dbReference type="RuleBase" id="RU362011"/>
    </source>
</evidence>
<evidence type="ECO:0000256" key="4">
    <source>
        <dbReference type="ARBA" id="ARBA00022692"/>
    </source>
</evidence>
<dbReference type="InterPro" id="IPR006669">
    <property type="entry name" value="MgtE_transporter"/>
</dbReference>
<dbReference type="InterPro" id="IPR036739">
    <property type="entry name" value="SLC41_membr_dom_sf"/>
</dbReference>
<comment type="similarity">
    <text evidence="2 9">Belongs to the SLC41A transporter family.</text>
</comment>
<dbReference type="InterPro" id="IPR046342">
    <property type="entry name" value="CBS_dom_sf"/>
</dbReference>
<dbReference type="Proteomes" id="UP000676169">
    <property type="component" value="Chromosome"/>
</dbReference>
<keyword evidence="4 9" id="KW-0812">Transmembrane</keyword>
<evidence type="ECO:0000256" key="2">
    <source>
        <dbReference type="ARBA" id="ARBA00009749"/>
    </source>
</evidence>
<evidence type="ECO:0000256" key="5">
    <source>
        <dbReference type="ARBA" id="ARBA00022842"/>
    </source>
</evidence>
<name>A0A975J0K3_9BACT</name>
<keyword evidence="5 9" id="KW-0460">Magnesium</keyword>
<dbReference type="GO" id="GO:0046872">
    <property type="term" value="F:metal ion binding"/>
    <property type="evidence" value="ECO:0007669"/>
    <property type="project" value="UniProtKB-KW"/>
</dbReference>
<dbReference type="Pfam" id="PF03448">
    <property type="entry name" value="MgtE_N"/>
    <property type="match status" value="1"/>
</dbReference>
<dbReference type="InterPro" id="IPR038076">
    <property type="entry name" value="MgtE_N_sf"/>
</dbReference>
<feature type="domain" description="CBS" evidence="10">
    <location>
        <begin position="198"/>
        <end position="255"/>
    </location>
</feature>
<keyword evidence="12" id="KW-1185">Reference proteome</keyword>
<gene>
    <name evidence="11" type="primary">mgtE</name>
    <name evidence="11" type="ORF">KBB96_02655</name>
</gene>
<dbReference type="SUPFAM" id="SSF54631">
    <property type="entry name" value="CBS-domain pair"/>
    <property type="match status" value="1"/>
</dbReference>
<keyword evidence="9" id="KW-1003">Cell membrane</keyword>
<dbReference type="GO" id="GO:0015095">
    <property type="term" value="F:magnesium ion transmembrane transporter activity"/>
    <property type="evidence" value="ECO:0007669"/>
    <property type="project" value="UniProtKB-UniRule"/>
</dbReference>
<dbReference type="Pfam" id="PF00571">
    <property type="entry name" value="CBS"/>
    <property type="match status" value="2"/>
</dbReference>
<comment type="subcellular location">
    <subcellularLocation>
        <location evidence="9">Cell membrane</location>
        <topology evidence="9">Multi-pass membrane protein</topology>
    </subcellularLocation>
    <subcellularLocation>
        <location evidence="1">Membrane</location>
        <topology evidence="1">Multi-pass membrane protein</topology>
    </subcellularLocation>
</comment>
<proteinExistence type="inferred from homology"/>
<dbReference type="Pfam" id="PF01769">
    <property type="entry name" value="MgtE"/>
    <property type="match status" value="1"/>
</dbReference>
<feature type="transmembrane region" description="Helical" evidence="9">
    <location>
        <begin position="357"/>
        <end position="381"/>
    </location>
</feature>
<feature type="transmembrane region" description="Helical" evidence="9">
    <location>
        <begin position="283"/>
        <end position="303"/>
    </location>
</feature>
<dbReference type="PANTHER" id="PTHR43773">
    <property type="entry name" value="MAGNESIUM TRANSPORTER MGTE"/>
    <property type="match status" value="1"/>
</dbReference>
<dbReference type="EMBL" id="CP073100">
    <property type="protein sequence ID" value="QUE51799.1"/>
    <property type="molecule type" value="Genomic_DNA"/>
</dbReference>
<keyword evidence="7 9" id="KW-0472">Membrane</keyword>
<comment type="function">
    <text evidence="9">Acts as a magnesium transporter.</text>
</comment>
<dbReference type="SUPFAM" id="SSF158791">
    <property type="entry name" value="MgtE N-terminal domain-like"/>
    <property type="match status" value="1"/>
</dbReference>
<keyword evidence="6 9" id="KW-1133">Transmembrane helix</keyword>
<dbReference type="InterPro" id="IPR000644">
    <property type="entry name" value="CBS_dom"/>
</dbReference>
<dbReference type="NCBIfam" id="TIGR00400">
    <property type="entry name" value="mgtE"/>
    <property type="match status" value="1"/>
</dbReference>
<feature type="transmembrane region" description="Helical" evidence="9">
    <location>
        <begin position="315"/>
        <end position="336"/>
    </location>
</feature>
<dbReference type="Gene3D" id="1.25.60.10">
    <property type="entry name" value="MgtE N-terminal domain-like"/>
    <property type="match status" value="1"/>
</dbReference>
<evidence type="ECO:0000256" key="8">
    <source>
        <dbReference type="PROSITE-ProRule" id="PRU00703"/>
    </source>
</evidence>
<dbReference type="SMART" id="SM00924">
    <property type="entry name" value="MgtE_N"/>
    <property type="match status" value="1"/>
</dbReference>
<organism evidence="11 12">
    <name type="scientific">Luteolibacter ambystomatis</name>
    <dbReference type="NCBI Taxonomy" id="2824561"/>
    <lineage>
        <taxon>Bacteria</taxon>
        <taxon>Pseudomonadati</taxon>
        <taxon>Verrucomicrobiota</taxon>
        <taxon>Verrucomicrobiia</taxon>
        <taxon>Verrucomicrobiales</taxon>
        <taxon>Verrucomicrobiaceae</taxon>
        <taxon>Luteolibacter</taxon>
    </lineage>
</organism>
<protein>
    <recommendedName>
        <fullName evidence="9">Magnesium transporter MgtE</fullName>
    </recommendedName>
</protein>
<dbReference type="InterPro" id="IPR006668">
    <property type="entry name" value="Mg_transptr_MgtE_intracell_dom"/>
</dbReference>
<evidence type="ECO:0000256" key="1">
    <source>
        <dbReference type="ARBA" id="ARBA00004141"/>
    </source>
</evidence>
<keyword evidence="8" id="KW-0129">CBS domain</keyword>
<keyword evidence="9" id="KW-0479">Metal-binding</keyword>
<evidence type="ECO:0000256" key="3">
    <source>
        <dbReference type="ARBA" id="ARBA00022448"/>
    </source>
</evidence>
<evidence type="ECO:0000259" key="10">
    <source>
        <dbReference type="PROSITE" id="PS51371"/>
    </source>
</evidence>
<dbReference type="Gene3D" id="3.10.580.10">
    <property type="entry name" value="CBS-domain"/>
    <property type="match status" value="1"/>
</dbReference>
<keyword evidence="3 9" id="KW-0813">Transport</keyword>
<accession>A0A975J0K3</accession>
<comment type="subunit">
    <text evidence="9">Homodimer.</text>
</comment>
<dbReference type="PANTHER" id="PTHR43773:SF1">
    <property type="entry name" value="MAGNESIUM TRANSPORTER MGTE"/>
    <property type="match status" value="1"/>
</dbReference>